<accession>A0ABW3DS09</accession>
<gene>
    <name evidence="2" type="ORF">ACFQ08_13550</name>
</gene>
<organism evidence="2 3">
    <name type="scientific">Streptosporangium algeriense</name>
    <dbReference type="NCBI Taxonomy" id="1682748"/>
    <lineage>
        <taxon>Bacteria</taxon>
        <taxon>Bacillati</taxon>
        <taxon>Actinomycetota</taxon>
        <taxon>Actinomycetes</taxon>
        <taxon>Streptosporangiales</taxon>
        <taxon>Streptosporangiaceae</taxon>
        <taxon>Streptosporangium</taxon>
    </lineage>
</organism>
<name>A0ABW3DS09_9ACTN</name>
<comment type="caution">
    <text evidence="2">The sequence shown here is derived from an EMBL/GenBank/DDBJ whole genome shotgun (WGS) entry which is preliminary data.</text>
</comment>
<dbReference type="Gene3D" id="1.10.1660.10">
    <property type="match status" value="1"/>
</dbReference>
<evidence type="ECO:0000313" key="2">
    <source>
        <dbReference type="EMBL" id="MFD0885575.1"/>
    </source>
</evidence>
<dbReference type="Proteomes" id="UP001597024">
    <property type="component" value="Unassembled WGS sequence"/>
</dbReference>
<sequence>MFGVDPKTVNRWALAGRIPSVRTSSGHRRYRETDVTALLNGDAPSEGLADHRAPSR</sequence>
<dbReference type="InterPro" id="IPR041657">
    <property type="entry name" value="HTH_17"/>
</dbReference>
<reference evidence="3" key="1">
    <citation type="journal article" date="2019" name="Int. J. Syst. Evol. Microbiol.">
        <title>The Global Catalogue of Microorganisms (GCM) 10K type strain sequencing project: providing services to taxonomists for standard genome sequencing and annotation.</title>
        <authorList>
            <consortium name="The Broad Institute Genomics Platform"/>
            <consortium name="The Broad Institute Genome Sequencing Center for Infectious Disease"/>
            <person name="Wu L."/>
            <person name="Ma J."/>
        </authorList>
    </citation>
    <scope>NUCLEOTIDE SEQUENCE [LARGE SCALE GENOMIC DNA]</scope>
    <source>
        <strain evidence="3">CCUG 62974</strain>
    </source>
</reference>
<dbReference type="EMBL" id="JBHTHX010000389">
    <property type="protein sequence ID" value="MFD0885575.1"/>
    <property type="molecule type" value="Genomic_DNA"/>
</dbReference>
<proteinExistence type="predicted"/>
<dbReference type="SUPFAM" id="SSF46955">
    <property type="entry name" value="Putative DNA-binding domain"/>
    <property type="match status" value="1"/>
</dbReference>
<protein>
    <submittedName>
        <fullName evidence="2">Helix-turn-helix domain-containing protein</fullName>
    </submittedName>
</protein>
<evidence type="ECO:0000313" key="3">
    <source>
        <dbReference type="Proteomes" id="UP001597024"/>
    </source>
</evidence>
<dbReference type="InterPro" id="IPR009061">
    <property type="entry name" value="DNA-bd_dom_put_sf"/>
</dbReference>
<dbReference type="InterPro" id="IPR000551">
    <property type="entry name" value="MerR-type_HTH_dom"/>
</dbReference>
<keyword evidence="3" id="KW-1185">Reference proteome</keyword>
<dbReference type="PROSITE" id="PS50937">
    <property type="entry name" value="HTH_MERR_2"/>
    <property type="match status" value="1"/>
</dbReference>
<feature type="domain" description="HTH merR-type" evidence="1">
    <location>
        <begin position="1"/>
        <end position="39"/>
    </location>
</feature>
<dbReference type="Pfam" id="PF12728">
    <property type="entry name" value="HTH_17"/>
    <property type="match status" value="1"/>
</dbReference>
<evidence type="ECO:0000259" key="1">
    <source>
        <dbReference type="PROSITE" id="PS50937"/>
    </source>
</evidence>